<protein>
    <submittedName>
        <fullName evidence="2">Uncharacterized protein</fullName>
    </submittedName>
</protein>
<keyword evidence="3" id="KW-1185">Reference proteome</keyword>
<evidence type="ECO:0000313" key="3">
    <source>
        <dbReference type="Proteomes" id="UP001632038"/>
    </source>
</evidence>
<dbReference type="Proteomes" id="UP001632038">
    <property type="component" value="Unassembled WGS sequence"/>
</dbReference>
<dbReference type="AlphaFoldDB" id="A0ABD3DB33"/>
<feature type="compositionally biased region" description="Basic and acidic residues" evidence="1">
    <location>
        <begin position="67"/>
        <end position="82"/>
    </location>
</feature>
<sequence length="82" mass="9472">MKVYELKASDRANESLKKGQAGQEDKRADPSSRKEEPNEDLQSRAAPDKVEQPYRSEKGIEISPNSRENRTRRENNRAKVWS</sequence>
<feature type="region of interest" description="Disordered" evidence="1">
    <location>
        <begin position="1"/>
        <end position="82"/>
    </location>
</feature>
<evidence type="ECO:0000256" key="1">
    <source>
        <dbReference type="SAM" id="MobiDB-lite"/>
    </source>
</evidence>
<feature type="compositionally biased region" description="Basic and acidic residues" evidence="1">
    <location>
        <begin position="46"/>
        <end position="60"/>
    </location>
</feature>
<feature type="compositionally biased region" description="Basic and acidic residues" evidence="1">
    <location>
        <begin position="1"/>
        <end position="36"/>
    </location>
</feature>
<reference evidence="3" key="1">
    <citation type="journal article" date="2024" name="IScience">
        <title>Strigolactones Initiate the Formation of Haustorium-like Structures in Castilleja.</title>
        <authorList>
            <person name="Buerger M."/>
            <person name="Peterson D."/>
            <person name="Chory J."/>
        </authorList>
    </citation>
    <scope>NUCLEOTIDE SEQUENCE [LARGE SCALE GENOMIC DNA]</scope>
</reference>
<gene>
    <name evidence="2" type="ORF">CASFOL_017980</name>
</gene>
<accession>A0ABD3DB33</accession>
<organism evidence="2 3">
    <name type="scientific">Castilleja foliolosa</name>
    <dbReference type="NCBI Taxonomy" id="1961234"/>
    <lineage>
        <taxon>Eukaryota</taxon>
        <taxon>Viridiplantae</taxon>
        <taxon>Streptophyta</taxon>
        <taxon>Embryophyta</taxon>
        <taxon>Tracheophyta</taxon>
        <taxon>Spermatophyta</taxon>
        <taxon>Magnoliopsida</taxon>
        <taxon>eudicotyledons</taxon>
        <taxon>Gunneridae</taxon>
        <taxon>Pentapetalae</taxon>
        <taxon>asterids</taxon>
        <taxon>lamiids</taxon>
        <taxon>Lamiales</taxon>
        <taxon>Orobanchaceae</taxon>
        <taxon>Pedicularideae</taxon>
        <taxon>Castillejinae</taxon>
        <taxon>Castilleja</taxon>
    </lineage>
</organism>
<comment type="caution">
    <text evidence="2">The sequence shown here is derived from an EMBL/GenBank/DDBJ whole genome shotgun (WGS) entry which is preliminary data.</text>
</comment>
<name>A0ABD3DB33_9LAMI</name>
<dbReference type="EMBL" id="JAVIJP010000020">
    <property type="protein sequence ID" value="KAL3638110.1"/>
    <property type="molecule type" value="Genomic_DNA"/>
</dbReference>
<proteinExistence type="predicted"/>
<evidence type="ECO:0000313" key="2">
    <source>
        <dbReference type="EMBL" id="KAL3638110.1"/>
    </source>
</evidence>